<sequence length="75" mass="8195">MIVGEMIVVRKKQPVPSSIGHVDASKIFPNATGNHNIFGQTVENFTKYINIGSVAHPATGVDEGLQDPETKYRLM</sequence>
<organism evidence="1 2">
    <name type="scientific">Rhizophagus clarus</name>
    <dbReference type="NCBI Taxonomy" id="94130"/>
    <lineage>
        <taxon>Eukaryota</taxon>
        <taxon>Fungi</taxon>
        <taxon>Fungi incertae sedis</taxon>
        <taxon>Mucoromycota</taxon>
        <taxon>Glomeromycotina</taxon>
        <taxon>Glomeromycetes</taxon>
        <taxon>Glomerales</taxon>
        <taxon>Glomeraceae</taxon>
        <taxon>Rhizophagus</taxon>
    </lineage>
</organism>
<gene>
    <name evidence="1" type="ORF">RCL2_000195600</name>
</gene>
<dbReference type="AlphaFoldDB" id="A0A8H3QCA2"/>
<dbReference type="Proteomes" id="UP000615446">
    <property type="component" value="Unassembled WGS sequence"/>
</dbReference>
<reference evidence="1" key="1">
    <citation type="submission" date="2019-10" db="EMBL/GenBank/DDBJ databases">
        <title>Conservation and host-specific expression of non-tandemly repeated heterogenous ribosome RNA gene in arbuscular mycorrhizal fungi.</title>
        <authorList>
            <person name="Maeda T."/>
            <person name="Kobayashi Y."/>
            <person name="Nakagawa T."/>
            <person name="Ezawa T."/>
            <person name="Yamaguchi K."/>
            <person name="Bino T."/>
            <person name="Nishimoto Y."/>
            <person name="Shigenobu S."/>
            <person name="Kawaguchi M."/>
        </authorList>
    </citation>
    <scope>NUCLEOTIDE SEQUENCE</scope>
    <source>
        <strain evidence="1">HR1</strain>
    </source>
</reference>
<comment type="caution">
    <text evidence="1">The sequence shown here is derived from an EMBL/GenBank/DDBJ whole genome shotgun (WGS) entry which is preliminary data.</text>
</comment>
<name>A0A8H3QCA2_9GLOM</name>
<protein>
    <submittedName>
        <fullName evidence="1">Uncharacterized protein</fullName>
    </submittedName>
</protein>
<evidence type="ECO:0000313" key="2">
    <source>
        <dbReference type="Proteomes" id="UP000615446"/>
    </source>
</evidence>
<evidence type="ECO:0000313" key="1">
    <source>
        <dbReference type="EMBL" id="GES74478.1"/>
    </source>
</evidence>
<dbReference type="EMBL" id="BLAL01000012">
    <property type="protein sequence ID" value="GES74478.1"/>
    <property type="molecule type" value="Genomic_DNA"/>
</dbReference>
<proteinExistence type="predicted"/>
<accession>A0A8H3QCA2</accession>